<dbReference type="AlphaFoldDB" id="A0A9W6GMB5"/>
<name>A0A9W6GMB5_9FUSO</name>
<sequence length="49" mass="5489">MDKLRLNDSVCPRGDNSTVNSGACLDCDYCFGFDEEGLLICTYAEFEEE</sequence>
<dbReference type="RefSeq" id="WP_281835795.1">
    <property type="nucleotide sequence ID" value="NZ_BSDY01000009.1"/>
</dbReference>
<dbReference type="EMBL" id="BSDY01000009">
    <property type="protein sequence ID" value="GLI56565.1"/>
    <property type="molecule type" value="Genomic_DNA"/>
</dbReference>
<gene>
    <name evidence="1" type="ORF">PM10SUCC1_20790</name>
</gene>
<accession>A0A9W6GMB5</accession>
<organism evidence="1 2">
    <name type="scientific">Propionigenium maris DSM 9537</name>
    <dbReference type="NCBI Taxonomy" id="1123000"/>
    <lineage>
        <taxon>Bacteria</taxon>
        <taxon>Fusobacteriati</taxon>
        <taxon>Fusobacteriota</taxon>
        <taxon>Fusobacteriia</taxon>
        <taxon>Fusobacteriales</taxon>
        <taxon>Fusobacteriaceae</taxon>
        <taxon>Propionigenium</taxon>
    </lineage>
</organism>
<protein>
    <submittedName>
        <fullName evidence="1">Uncharacterized protein</fullName>
    </submittedName>
</protein>
<evidence type="ECO:0000313" key="1">
    <source>
        <dbReference type="EMBL" id="GLI56565.1"/>
    </source>
</evidence>
<evidence type="ECO:0000313" key="2">
    <source>
        <dbReference type="Proteomes" id="UP001144471"/>
    </source>
</evidence>
<reference evidence="1" key="1">
    <citation type="submission" date="2022-12" db="EMBL/GenBank/DDBJ databases">
        <title>Reference genome sequencing for broad-spectrum identification of bacterial and archaeal isolates by mass spectrometry.</title>
        <authorList>
            <person name="Sekiguchi Y."/>
            <person name="Tourlousse D.M."/>
        </authorList>
    </citation>
    <scope>NUCLEOTIDE SEQUENCE</scope>
    <source>
        <strain evidence="1">10succ1</strain>
    </source>
</reference>
<proteinExistence type="predicted"/>
<keyword evidence="2" id="KW-1185">Reference proteome</keyword>
<dbReference type="Proteomes" id="UP001144471">
    <property type="component" value="Unassembled WGS sequence"/>
</dbReference>
<comment type="caution">
    <text evidence="1">The sequence shown here is derived from an EMBL/GenBank/DDBJ whole genome shotgun (WGS) entry which is preliminary data.</text>
</comment>